<feature type="binding site" evidence="1">
    <location>
        <position position="52"/>
    </location>
    <ligand>
        <name>Mg(2+)</name>
        <dbReference type="ChEBI" id="CHEBI:18420"/>
        <label>1</label>
    </ligand>
</feature>
<organism evidence="2 3">
    <name type="scientific">Stenotrophomonas maltophilia</name>
    <name type="common">Pseudomonas maltophilia</name>
    <name type="synonym">Xanthomonas maltophilia</name>
    <dbReference type="NCBI Taxonomy" id="40324"/>
    <lineage>
        <taxon>Bacteria</taxon>
        <taxon>Pseudomonadati</taxon>
        <taxon>Pseudomonadota</taxon>
        <taxon>Gammaproteobacteria</taxon>
        <taxon>Lysobacterales</taxon>
        <taxon>Lysobacteraceae</taxon>
        <taxon>Stenotrophomonas</taxon>
        <taxon>Stenotrophomonas maltophilia group</taxon>
    </lineage>
</organism>
<dbReference type="EMBL" id="NIVX01000108">
    <property type="protein sequence ID" value="OWQ70489.1"/>
    <property type="molecule type" value="Genomic_DNA"/>
</dbReference>
<comment type="caution">
    <text evidence="2">The sequence shown here is derived from an EMBL/GenBank/DDBJ whole genome shotgun (WGS) entry which is preliminary data.</text>
</comment>
<name>A0A246HYX9_STEMA</name>
<dbReference type="InterPro" id="IPR036705">
    <property type="entry name" value="Ribosyl_crysJ1_sf"/>
</dbReference>
<dbReference type="SUPFAM" id="SSF101478">
    <property type="entry name" value="ADP-ribosylglycohydrolase"/>
    <property type="match status" value="1"/>
</dbReference>
<reference evidence="2 3" key="1">
    <citation type="submission" date="2017-06" db="EMBL/GenBank/DDBJ databases">
        <authorList>
            <person name="Kim H.J."/>
            <person name="Triplett B.A."/>
        </authorList>
    </citation>
    <scope>NUCLEOTIDE SEQUENCE [LARGE SCALE GENOMIC DNA]</scope>
    <source>
        <strain evidence="2 3">594</strain>
    </source>
</reference>
<feature type="binding site" evidence="1">
    <location>
        <position position="254"/>
    </location>
    <ligand>
        <name>Mg(2+)</name>
        <dbReference type="ChEBI" id="CHEBI:18420"/>
        <label>1</label>
    </ligand>
</feature>
<accession>A0A246HYX9</accession>
<dbReference type="GO" id="GO:0016787">
    <property type="term" value="F:hydrolase activity"/>
    <property type="evidence" value="ECO:0007669"/>
    <property type="project" value="UniProtKB-KW"/>
</dbReference>
<dbReference type="InterPro" id="IPR005502">
    <property type="entry name" value="Ribosyl_crysJ1"/>
</dbReference>
<feature type="binding site" evidence="1">
    <location>
        <position position="54"/>
    </location>
    <ligand>
        <name>Mg(2+)</name>
        <dbReference type="ChEBI" id="CHEBI:18420"/>
        <label>1</label>
    </ligand>
</feature>
<evidence type="ECO:0000313" key="2">
    <source>
        <dbReference type="EMBL" id="OWQ70489.1"/>
    </source>
</evidence>
<dbReference type="PANTHER" id="PTHR16222">
    <property type="entry name" value="ADP-RIBOSYLGLYCOHYDROLASE"/>
    <property type="match status" value="1"/>
</dbReference>
<evidence type="ECO:0000256" key="1">
    <source>
        <dbReference type="PIRSR" id="PIRSR605502-1"/>
    </source>
</evidence>
<proteinExistence type="predicted"/>
<keyword evidence="1" id="KW-0460">Magnesium</keyword>
<feature type="binding site" evidence="1">
    <location>
        <position position="253"/>
    </location>
    <ligand>
        <name>Mg(2+)</name>
        <dbReference type="ChEBI" id="CHEBI:18420"/>
        <label>1</label>
    </ligand>
</feature>
<dbReference type="Proteomes" id="UP000197090">
    <property type="component" value="Unassembled WGS sequence"/>
</dbReference>
<dbReference type="AlphaFoldDB" id="A0A246HYX9"/>
<dbReference type="Pfam" id="PF03747">
    <property type="entry name" value="ADP_ribosyl_GH"/>
    <property type="match status" value="1"/>
</dbReference>
<feature type="binding site" evidence="1">
    <location>
        <position position="53"/>
    </location>
    <ligand>
        <name>Mg(2+)</name>
        <dbReference type="ChEBI" id="CHEBI:18420"/>
        <label>1</label>
    </ligand>
</feature>
<dbReference type="RefSeq" id="WP_072166721.1">
    <property type="nucleotide sequence ID" value="NZ_CWHS01000001.1"/>
</dbReference>
<dbReference type="GO" id="GO:0046872">
    <property type="term" value="F:metal ion binding"/>
    <property type="evidence" value="ECO:0007669"/>
    <property type="project" value="UniProtKB-KW"/>
</dbReference>
<comment type="cofactor">
    <cofactor evidence="1">
        <name>Mg(2+)</name>
        <dbReference type="ChEBI" id="CHEBI:18420"/>
    </cofactor>
    <text evidence="1">Binds 2 magnesium ions per subunit.</text>
</comment>
<keyword evidence="1" id="KW-0479">Metal-binding</keyword>
<gene>
    <name evidence="2" type="ORF">CEE63_18435</name>
</gene>
<dbReference type="InterPro" id="IPR050792">
    <property type="entry name" value="ADP-ribosylglycohydrolase"/>
</dbReference>
<sequence length="304" mass="32396">MNQIDHFRGALLGLACGDAVGTTLEFKPRGSFTPITDMVGGGPFQLQPGQWTDDTSMAMCLAESLVRCDTFDVHDQMNRYANWYRHGYWSATGECFDIGMATRAAIDRFLQDGHPLAGSDDPRSAGNGSIMRLAPVALRYAGTPDLQAMAALSSRTTHGAQECLEACRLLAVALERALAGGTRDAVLDLSNVPVESARLQQIAAGGYRGATREQIRGNGYVADSLEAALWCFDRHDTFEAVVLEAANLGEDADTTAAIAGQLAGAFHGARGIPGRWLQRLALRAEIQALADALHALNQGSDCAA</sequence>
<keyword evidence="2" id="KW-0378">Hydrolase</keyword>
<protein>
    <submittedName>
        <fullName evidence="2">ADP-ribosylglycohydrolase</fullName>
    </submittedName>
</protein>
<dbReference type="PANTHER" id="PTHR16222:SF12">
    <property type="entry name" value="ADP-RIBOSYLGLYCOHYDROLASE-RELATED"/>
    <property type="match status" value="1"/>
</dbReference>
<evidence type="ECO:0000313" key="3">
    <source>
        <dbReference type="Proteomes" id="UP000197090"/>
    </source>
</evidence>
<feature type="binding site" evidence="1">
    <location>
        <position position="251"/>
    </location>
    <ligand>
        <name>Mg(2+)</name>
        <dbReference type="ChEBI" id="CHEBI:18420"/>
        <label>1</label>
    </ligand>
</feature>
<dbReference type="Gene3D" id="1.10.4080.10">
    <property type="entry name" value="ADP-ribosylation/Crystallin J1"/>
    <property type="match status" value="1"/>
</dbReference>